<dbReference type="Gene3D" id="1.10.287.470">
    <property type="entry name" value="Helix hairpin bin"/>
    <property type="match status" value="1"/>
</dbReference>
<sequence>MGTKRIAKRLMVVGICLLVVVGLAMGVKKARRRLASAPRWKPRPVPVQVGRAVAETLRDTVHYLGHLETVATVKVAPRITASVVNVRVDEGDTVREGDLLVELDDRDIRAEVRALTARVESLEAKQASLEASIAAARQNVAFLRTEFERDRKLYEKKGISASALDASRNRLDTAVGALNSMLAELRSVGREREAAEAQRDEALTRLSYTRIVAPVSGVVTRRLVDAGDLAKPGQPLLELMDCSSAKIVFEAVQEDLGLMRPGLKVLIHRPEGMSPLPEEAFISRVFPALEGSKSVRVEADIPWNCSQPVRPGSYFGLDVAVREGTGVTVPRRAVVETDGRSFVFAVRSGRLQKIPVRVVFMTEDRALVEGDLREDESVAVGEYLQWIRWHEGMAVTEEVGA</sequence>
<evidence type="ECO:0000259" key="3">
    <source>
        <dbReference type="Pfam" id="PF25917"/>
    </source>
</evidence>
<dbReference type="GO" id="GO:1990281">
    <property type="term" value="C:efflux pump complex"/>
    <property type="evidence" value="ECO:0007669"/>
    <property type="project" value="TreeGrafter"/>
</dbReference>
<dbReference type="STRING" id="39841.SAMN05660836_02268"/>
<dbReference type="AlphaFoldDB" id="A0A1I4VF68"/>
<evidence type="ECO:0000256" key="2">
    <source>
        <dbReference type="SAM" id="Coils"/>
    </source>
</evidence>
<dbReference type="SUPFAM" id="SSF111369">
    <property type="entry name" value="HlyD-like secretion proteins"/>
    <property type="match status" value="1"/>
</dbReference>
<dbReference type="PANTHER" id="PTHR30469:SF15">
    <property type="entry name" value="HLYD FAMILY OF SECRETION PROTEINS"/>
    <property type="match status" value="1"/>
</dbReference>
<dbReference type="Proteomes" id="UP000199611">
    <property type="component" value="Unassembled WGS sequence"/>
</dbReference>
<keyword evidence="2" id="KW-0175">Coiled coil</keyword>
<dbReference type="Gene3D" id="2.40.30.170">
    <property type="match status" value="1"/>
</dbReference>
<evidence type="ECO:0000313" key="4">
    <source>
        <dbReference type="EMBL" id="SFM99819.1"/>
    </source>
</evidence>
<feature type="domain" description="Multidrug resistance protein MdtA-like barrel-sandwich hybrid" evidence="3">
    <location>
        <begin position="72"/>
        <end position="236"/>
    </location>
</feature>
<comment type="similarity">
    <text evidence="1">Belongs to the membrane fusion protein (MFP) (TC 8.A.1) family.</text>
</comment>
<organism evidence="4 5">
    <name type="scientific">Thermodesulforhabdus norvegica</name>
    <dbReference type="NCBI Taxonomy" id="39841"/>
    <lineage>
        <taxon>Bacteria</taxon>
        <taxon>Pseudomonadati</taxon>
        <taxon>Thermodesulfobacteriota</taxon>
        <taxon>Syntrophobacteria</taxon>
        <taxon>Syntrophobacterales</taxon>
        <taxon>Thermodesulforhabdaceae</taxon>
        <taxon>Thermodesulforhabdus</taxon>
    </lineage>
</organism>
<dbReference type="OrthoDB" id="176710at2"/>
<feature type="coiled-coil region" evidence="2">
    <location>
        <begin position="105"/>
        <end position="146"/>
    </location>
</feature>
<evidence type="ECO:0000256" key="1">
    <source>
        <dbReference type="ARBA" id="ARBA00009477"/>
    </source>
</evidence>
<dbReference type="EMBL" id="FOUU01000009">
    <property type="protein sequence ID" value="SFM99819.1"/>
    <property type="molecule type" value="Genomic_DNA"/>
</dbReference>
<dbReference type="InterPro" id="IPR006143">
    <property type="entry name" value="RND_pump_MFP"/>
</dbReference>
<protein>
    <submittedName>
        <fullName evidence="4">RND family efflux transporter, MFP subunit</fullName>
    </submittedName>
</protein>
<dbReference type="GO" id="GO:0015562">
    <property type="term" value="F:efflux transmembrane transporter activity"/>
    <property type="evidence" value="ECO:0007669"/>
    <property type="project" value="TreeGrafter"/>
</dbReference>
<gene>
    <name evidence="4" type="ORF">SAMN05660836_02268</name>
</gene>
<dbReference type="Gene3D" id="2.40.50.100">
    <property type="match status" value="1"/>
</dbReference>
<feature type="coiled-coil region" evidence="2">
    <location>
        <begin position="178"/>
        <end position="205"/>
    </location>
</feature>
<dbReference type="Pfam" id="PF25917">
    <property type="entry name" value="BSH_RND"/>
    <property type="match status" value="1"/>
</dbReference>
<proteinExistence type="inferred from homology"/>
<dbReference type="Gene3D" id="2.40.420.20">
    <property type="match status" value="1"/>
</dbReference>
<dbReference type="NCBIfam" id="TIGR01730">
    <property type="entry name" value="RND_mfp"/>
    <property type="match status" value="1"/>
</dbReference>
<dbReference type="PANTHER" id="PTHR30469">
    <property type="entry name" value="MULTIDRUG RESISTANCE PROTEIN MDTA"/>
    <property type="match status" value="1"/>
</dbReference>
<dbReference type="InterPro" id="IPR058625">
    <property type="entry name" value="MdtA-like_BSH"/>
</dbReference>
<keyword evidence="5" id="KW-1185">Reference proteome</keyword>
<accession>A0A1I4VF68</accession>
<dbReference type="RefSeq" id="WP_093395892.1">
    <property type="nucleotide sequence ID" value="NZ_FOUU01000009.1"/>
</dbReference>
<name>A0A1I4VF68_9BACT</name>
<evidence type="ECO:0000313" key="5">
    <source>
        <dbReference type="Proteomes" id="UP000199611"/>
    </source>
</evidence>
<reference evidence="4 5" key="1">
    <citation type="submission" date="2016-10" db="EMBL/GenBank/DDBJ databases">
        <authorList>
            <person name="de Groot N.N."/>
        </authorList>
    </citation>
    <scope>NUCLEOTIDE SEQUENCE [LARGE SCALE GENOMIC DNA]</scope>
    <source>
        <strain evidence="4 5">DSM 9990</strain>
    </source>
</reference>